<dbReference type="InterPro" id="IPR029069">
    <property type="entry name" value="HotDog_dom_sf"/>
</dbReference>
<dbReference type="AlphaFoldDB" id="A0A840HYH5"/>
<dbReference type="Pfam" id="PF13279">
    <property type="entry name" value="4HBT_2"/>
    <property type="match status" value="1"/>
</dbReference>
<name>A0A840HYH5_9PROT</name>
<evidence type="ECO:0000313" key="3">
    <source>
        <dbReference type="EMBL" id="MBB4657896.1"/>
    </source>
</evidence>
<sequence length="144" mass="16152">MTGPVSFETARLTRRVAQPGDIDALGHVNNAVYVTWVQDAGVEHWFAVAPDAVKARVHWVCLRHEVDYREPVLEGEEVEVRTWLGRVSGPRFDRHVDVRKPGAKRFSCRAVTTWLMLESATGRPLRVGDDVLEAFGLVPSGHRV</sequence>
<dbReference type="CDD" id="cd00586">
    <property type="entry name" value="4HBT"/>
    <property type="match status" value="1"/>
</dbReference>
<protein>
    <submittedName>
        <fullName evidence="3">Acyl-CoA thioester hydrolase</fullName>
        <ecNumber evidence="3">3.1.2.-</ecNumber>
    </submittedName>
</protein>
<dbReference type="InterPro" id="IPR050563">
    <property type="entry name" value="4-hydroxybenzoyl-CoA_TE"/>
</dbReference>
<dbReference type="SUPFAM" id="SSF54637">
    <property type="entry name" value="Thioesterase/thiol ester dehydrase-isomerase"/>
    <property type="match status" value="1"/>
</dbReference>
<organism evidence="3 4">
    <name type="scientific">Parvularcula dongshanensis</name>
    <dbReference type="NCBI Taxonomy" id="1173995"/>
    <lineage>
        <taxon>Bacteria</taxon>
        <taxon>Pseudomonadati</taxon>
        <taxon>Pseudomonadota</taxon>
        <taxon>Alphaproteobacteria</taxon>
        <taxon>Parvularculales</taxon>
        <taxon>Parvularculaceae</taxon>
        <taxon>Parvularcula</taxon>
    </lineage>
</organism>
<dbReference type="Gene3D" id="3.10.129.10">
    <property type="entry name" value="Hotdog Thioesterase"/>
    <property type="match status" value="1"/>
</dbReference>
<reference evidence="3 4" key="1">
    <citation type="submission" date="2020-08" db="EMBL/GenBank/DDBJ databases">
        <title>Genomic Encyclopedia of Type Strains, Phase IV (KMG-IV): sequencing the most valuable type-strain genomes for metagenomic binning, comparative biology and taxonomic classification.</title>
        <authorList>
            <person name="Goeker M."/>
        </authorList>
    </citation>
    <scope>NUCLEOTIDE SEQUENCE [LARGE SCALE GENOMIC DNA]</scope>
    <source>
        <strain evidence="3 4">DSM 102850</strain>
    </source>
</reference>
<proteinExistence type="inferred from homology"/>
<dbReference type="GO" id="GO:0047617">
    <property type="term" value="F:fatty acyl-CoA hydrolase activity"/>
    <property type="evidence" value="ECO:0007669"/>
    <property type="project" value="TreeGrafter"/>
</dbReference>
<evidence type="ECO:0000256" key="2">
    <source>
        <dbReference type="ARBA" id="ARBA00022801"/>
    </source>
</evidence>
<accession>A0A840HYH5</accession>
<gene>
    <name evidence="3" type="ORF">GGQ59_000396</name>
</gene>
<dbReference type="PANTHER" id="PTHR31793:SF27">
    <property type="entry name" value="NOVEL THIOESTERASE SUPERFAMILY DOMAIN AND SAPOSIN A-TYPE DOMAIN CONTAINING PROTEIN (0610012H03RIK)"/>
    <property type="match status" value="1"/>
</dbReference>
<keyword evidence="4" id="KW-1185">Reference proteome</keyword>
<dbReference type="PANTHER" id="PTHR31793">
    <property type="entry name" value="4-HYDROXYBENZOYL-COA THIOESTERASE FAMILY MEMBER"/>
    <property type="match status" value="1"/>
</dbReference>
<evidence type="ECO:0000313" key="4">
    <source>
        <dbReference type="Proteomes" id="UP000563524"/>
    </source>
</evidence>
<comment type="caution">
    <text evidence="3">The sequence shown here is derived from an EMBL/GenBank/DDBJ whole genome shotgun (WGS) entry which is preliminary data.</text>
</comment>
<dbReference type="Proteomes" id="UP000563524">
    <property type="component" value="Unassembled WGS sequence"/>
</dbReference>
<dbReference type="EMBL" id="JACHOB010000001">
    <property type="protein sequence ID" value="MBB4657896.1"/>
    <property type="molecule type" value="Genomic_DNA"/>
</dbReference>
<evidence type="ECO:0000256" key="1">
    <source>
        <dbReference type="ARBA" id="ARBA00005953"/>
    </source>
</evidence>
<dbReference type="RefSeq" id="WP_183815334.1">
    <property type="nucleotide sequence ID" value="NZ_JACHOB010000001.1"/>
</dbReference>
<keyword evidence="2 3" id="KW-0378">Hydrolase</keyword>
<comment type="similarity">
    <text evidence="1">Belongs to the 4-hydroxybenzoyl-CoA thioesterase family.</text>
</comment>
<dbReference type="EC" id="3.1.2.-" evidence="3"/>